<evidence type="ECO:0000313" key="3">
    <source>
        <dbReference type="EMBL" id="MBS3647294.1"/>
    </source>
</evidence>
<organism evidence="3 4">
    <name type="scientific">Pseudaminobacter soli</name>
    <name type="common">ex Zhang et al. 2022</name>
    <dbReference type="NCBI Taxonomy" id="2831468"/>
    <lineage>
        <taxon>Bacteria</taxon>
        <taxon>Pseudomonadati</taxon>
        <taxon>Pseudomonadota</taxon>
        <taxon>Alphaproteobacteria</taxon>
        <taxon>Hyphomicrobiales</taxon>
        <taxon>Phyllobacteriaceae</taxon>
        <taxon>Pseudaminobacter</taxon>
    </lineage>
</organism>
<feature type="domain" description="Fe/B12 periplasmic-binding" evidence="2">
    <location>
        <begin position="41"/>
        <end position="161"/>
    </location>
</feature>
<dbReference type="PANTHER" id="PTHR30535:SF34">
    <property type="entry name" value="MOLYBDATE-BINDING PROTEIN MOLA"/>
    <property type="match status" value="1"/>
</dbReference>
<evidence type="ECO:0000256" key="1">
    <source>
        <dbReference type="SAM" id="SignalP"/>
    </source>
</evidence>
<dbReference type="RefSeq" id="WP_188252849.1">
    <property type="nucleotide sequence ID" value="NZ_JABVCF010000001.1"/>
</dbReference>
<dbReference type="AlphaFoldDB" id="A0A942DV33"/>
<reference evidence="3" key="1">
    <citation type="submission" date="2021-04" db="EMBL/GenBank/DDBJ databases">
        <title>Pseudaminobacter soli sp. nov., isolated from paddy soil contaminated by heavy metals.</title>
        <authorList>
            <person name="Zhang K."/>
        </authorList>
    </citation>
    <scope>NUCLEOTIDE SEQUENCE</scope>
    <source>
        <strain evidence="3">19-2017</strain>
    </source>
</reference>
<dbReference type="Gene3D" id="3.40.50.1980">
    <property type="entry name" value="Nitrogenase molybdenum iron protein domain"/>
    <property type="match status" value="1"/>
</dbReference>
<dbReference type="InterPro" id="IPR050902">
    <property type="entry name" value="ABC_Transporter_SBP"/>
</dbReference>
<evidence type="ECO:0000259" key="2">
    <source>
        <dbReference type="PROSITE" id="PS50983"/>
    </source>
</evidence>
<dbReference type="PROSITE" id="PS50983">
    <property type="entry name" value="FE_B12_PBP"/>
    <property type="match status" value="1"/>
</dbReference>
<sequence length="161" mass="16888">MKASSAIAVLTAAILAAGTVHAREITDAAGRTATIPDQVERVFAAGPPASIVLYTLAPEKMLGWSRAPSPEEGAYLPEQYRDLPAHGRLTGRGNDINLERLLALKPDLVLDIGSVGPTYASLADRVVEQTGVPAILLGGPAGRTVRHLPPARRCPRREGAG</sequence>
<dbReference type="EMBL" id="JAGWCR010000001">
    <property type="protein sequence ID" value="MBS3647294.1"/>
    <property type="molecule type" value="Genomic_DNA"/>
</dbReference>
<name>A0A942DV33_9HYPH</name>
<dbReference type="PANTHER" id="PTHR30535">
    <property type="entry name" value="VITAMIN B12-BINDING PROTEIN"/>
    <property type="match status" value="1"/>
</dbReference>
<comment type="caution">
    <text evidence="3">The sequence shown here is derived from an EMBL/GenBank/DDBJ whole genome shotgun (WGS) entry which is preliminary data.</text>
</comment>
<dbReference type="Proteomes" id="UP000680348">
    <property type="component" value="Unassembled WGS sequence"/>
</dbReference>
<evidence type="ECO:0000313" key="4">
    <source>
        <dbReference type="Proteomes" id="UP000680348"/>
    </source>
</evidence>
<dbReference type="GO" id="GO:0071281">
    <property type="term" value="P:cellular response to iron ion"/>
    <property type="evidence" value="ECO:0007669"/>
    <property type="project" value="TreeGrafter"/>
</dbReference>
<dbReference type="SUPFAM" id="SSF53807">
    <property type="entry name" value="Helical backbone' metal receptor"/>
    <property type="match status" value="1"/>
</dbReference>
<accession>A0A942DV33</accession>
<keyword evidence="1" id="KW-0732">Signal</keyword>
<dbReference type="InterPro" id="IPR002491">
    <property type="entry name" value="ABC_transptr_periplasmic_BD"/>
</dbReference>
<protein>
    <recommendedName>
        <fullName evidence="2">Fe/B12 periplasmic-binding domain-containing protein</fullName>
    </recommendedName>
</protein>
<feature type="chain" id="PRO_5037965893" description="Fe/B12 periplasmic-binding domain-containing protein" evidence="1">
    <location>
        <begin position="23"/>
        <end position="161"/>
    </location>
</feature>
<feature type="signal peptide" evidence="1">
    <location>
        <begin position="1"/>
        <end position="22"/>
    </location>
</feature>
<gene>
    <name evidence="3" type="ORF">KEU06_01475</name>
</gene>
<proteinExistence type="predicted"/>
<keyword evidence="4" id="KW-1185">Reference proteome</keyword>